<evidence type="ECO:0000313" key="2">
    <source>
        <dbReference type="Proteomes" id="UP000078070"/>
    </source>
</evidence>
<evidence type="ECO:0000313" key="1">
    <source>
        <dbReference type="EMBL" id="ANG62210.1"/>
    </source>
</evidence>
<organism evidence="1 2">
    <name type="scientific">Marinobacterium aestuarii</name>
    <dbReference type="NCBI Taxonomy" id="1821621"/>
    <lineage>
        <taxon>Bacteria</taxon>
        <taxon>Pseudomonadati</taxon>
        <taxon>Pseudomonadota</taxon>
        <taxon>Gammaproteobacteria</taxon>
        <taxon>Oceanospirillales</taxon>
        <taxon>Oceanospirillaceae</taxon>
        <taxon>Marinobacterium</taxon>
    </lineage>
</organism>
<proteinExistence type="predicted"/>
<name>A0A1A9EWT1_9GAMM</name>
<protein>
    <submittedName>
        <fullName evidence="1">Uncharacterized protein</fullName>
    </submittedName>
</protein>
<dbReference type="EMBL" id="CP015839">
    <property type="protein sequence ID" value="ANG62210.1"/>
    <property type="molecule type" value="Genomic_DNA"/>
</dbReference>
<dbReference type="Proteomes" id="UP000078070">
    <property type="component" value="Chromosome"/>
</dbReference>
<sequence length="62" mass="7190">MILQDDYSRTAHVAASTKRVIELFIIKVPPVYQGAKLINFLSAKMDWMFLGQTHFCHYISLM</sequence>
<reference evidence="1 2" key="2">
    <citation type="journal article" date="2018" name="Int. J. Syst. Evol. Microbiol.">
        <title>Marinobacterium aestuarii sp. nov., a benzene-degrading marine bacterium isolated from estuary sediment.</title>
        <authorList>
            <person name="Bae S.S."/>
            <person name="Jung J."/>
            <person name="Chung D."/>
            <person name="Baek K."/>
        </authorList>
    </citation>
    <scope>NUCLEOTIDE SEQUENCE [LARGE SCALE GENOMIC DNA]</scope>
    <source>
        <strain evidence="1 2">ST58-10</strain>
    </source>
</reference>
<keyword evidence="2" id="KW-1185">Reference proteome</keyword>
<gene>
    <name evidence="1" type="ORF">A8C75_06695</name>
</gene>
<accession>A0A1A9EWT1</accession>
<reference evidence="2" key="1">
    <citation type="submission" date="2016-05" db="EMBL/GenBank/DDBJ databases">
        <authorList>
            <person name="Baek K."/>
            <person name="Yang S.-J."/>
        </authorList>
    </citation>
    <scope>NUCLEOTIDE SEQUENCE [LARGE SCALE GENOMIC DNA]</scope>
    <source>
        <strain evidence="2">ST58-10</strain>
    </source>
</reference>
<dbReference type="AlphaFoldDB" id="A0A1A9EWT1"/>
<dbReference type="KEGG" id="mars:A8C75_06695"/>